<evidence type="ECO:0000313" key="2">
    <source>
        <dbReference type="EMBL" id="RKP40439.1"/>
    </source>
</evidence>
<dbReference type="EMBL" id="ML002209">
    <property type="protein sequence ID" value="RKP40439.1"/>
    <property type="molecule type" value="Genomic_DNA"/>
</dbReference>
<keyword evidence="3" id="KW-1185">Reference proteome</keyword>
<evidence type="ECO:0000313" key="3">
    <source>
        <dbReference type="Proteomes" id="UP000268162"/>
    </source>
</evidence>
<dbReference type="Proteomes" id="UP000268162">
    <property type="component" value="Unassembled WGS sequence"/>
</dbReference>
<keyword evidence="1" id="KW-0732">Signal</keyword>
<feature type="signal peptide" evidence="1">
    <location>
        <begin position="1"/>
        <end position="27"/>
    </location>
</feature>
<dbReference type="AlphaFoldDB" id="A0A4V1J5W1"/>
<reference evidence="3" key="1">
    <citation type="journal article" date="2018" name="Nat. Microbiol.">
        <title>Leveraging single-cell genomics to expand the fungal tree of life.</title>
        <authorList>
            <person name="Ahrendt S.R."/>
            <person name="Quandt C.A."/>
            <person name="Ciobanu D."/>
            <person name="Clum A."/>
            <person name="Salamov A."/>
            <person name="Andreopoulos B."/>
            <person name="Cheng J.F."/>
            <person name="Woyke T."/>
            <person name="Pelin A."/>
            <person name="Henrissat B."/>
            <person name="Reynolds N.K."/>
            <person name="Benny G.L."/>
            <person name="Smith M.E."/>
            <person name="James T.Y."/>
            <person name="Grigoriev I.V."/>
        </authorList>
    </citation>
    <scope>NUCLEOTIDE SEQUENCE [LARGE SCALE GENOMIC DNA]</scope>
    <source>
        <strain evidence="3">RSA 468</strain>
    </source>
</reference>
<gene>
    <name evidence="2" type="ORF">BJ085DRAFT_37483</name>
</gene>
<sequence>MSRPKFAYLGLLLFCLALSCNVEGILATPGAILSIPATSKLELPNNCLTTQRTIANKGGVVPLVNPQMEAASTRPSSSNFDYDRQTRLELLKTSKLITSYAASHPIEKVKATYRDLQCRIMLEKTDSWSIDGARAKTRSWRQLPWRKSDDNLSSCGNRGTLEDWWGLLYHQFAGSLFIYTNGDWGTEIKSLKDDAVEHRYFVELSRFRHLYTFLKNNRQNPYFQKGVWGFVNPNEMLPSVLAHRLPLLTLVDVQSDGQGVLKLLGTLANPVFVELAQREWAMGQYPGSSGKHGRLRELMGQVPEPSDDQDPSQVFTRLFYNTAAIMMARLAMTQRYDNLKYFVENLGHVADKRSRLIQDVDDIGTFQRLAIVLAAVARQEKLLTSLPDSYIIGSFNDEPTTALSVKCSLVGVMREIGLPRGAVFLNQVLGCAKLGHSQLYQSLTWNLGHCFKYIDQLRLTDDGIPQMGIAVLLPEFRPHERNGLTNMDPWPHYQSLWDFDSHALNPKFYDQVRHVTYAGYRRYGYSNQFVKMPDLLLDQIEVPPDF</sequence>
<protein>
    <submittedName>
        <fullName evidence="2">Uncharacterized protein</fullName>
    </submittedName>
</protein>
<dbReference type="PROSITE" id="PS51257">
    <property type="entry name" value="PROKAR_LIPOPROTEIN"/>
    <property type="match status" value="1"/>
</dbReference>
<feature type="chain" id="PRO_5020745317" evidence="1">
    <location>
        <begin position="28"/>
        <end position="546"/>
    </location>
</feature>
<accession>A0A4V1J5W1</accession>
<evidence type="ECO:0000256" key="1">
    <source>
        <dbReference type="SAM" id="SignalP"/>
    </source>
</evidence>
<proteinExistence type="predicted"/>
<organism evidence="2 3">
    <name type="scientific">Dimargaris cristalligena</name>
    <dbReference type="NCBI Taxonomy" id="215637"/>
    <lineage>
        <taxon>Eukaryota</taxon>
        <taxon>Fungi</taxon>
        <taxon>Fungi incertae sedis</taxon>
        <taxon>Zoopagomycota</taxon>
        <taxon>Kickxellomycotina</taxon>
        <taxon>Dimargaritomycetes</taxon>
        <taxon>Dimargaritales</taxon>
        <taxon>Dimargaritaceae</taxon>
        <taxon>Dimargaris</taxon>
    </lineage>
</organism>
<name>A0A4V1J5W1_9FUNG</name>